<organism evidence="1">
    <name type="scientific">Siphoviridae sp. ctxdc10</name>
    <dbReference type="NCBI Taxonomy" id="2825740"/>
    <lineage>
        <taxon>Viruses</taxon>
        <taxon>Duplodnaviria</taxon>
        <taxon>Heunggongvirae</taxon>
        <taxon>Uroviricota</taxon>
        <taxon>Caudoviricetes</taxon>
    </lineage>
</organism>
<evidence type="ECO:0000313" key="1">
    <source>
        <dbReference type="EMBL" id="DAF85153.1"/>
    </source>
</evidence>
<dbReference type="EMBL" id="BK015918">
    <property type="protein sequence ID" value="DAF85153.1"/>
    <property type="molecule type" value="Genomic_DNA"/>
</dbReference>
<accession>A0A8S5TSH2</accession>
<name>A0A8S5TSH2_9CAUD</name>
<proteinExistence type="predicted"/>
<reference evidence="1" key="1">
    <citation type="journal article" date="2021" name="Proc. Natl. Acad. Sci. U.S.A.">
        <title>A Catalog of Tens of Thousands of Viruses from Human Metagenomes Reveals Hidden Associations with Chronic Diseases.</title>
        <authorList>
            <person name="Tisza M.J."/>
            <person name="Buck C.B."/>
        </authorList>
    </citation>
    <scope>NUCLEOTIDE SEQUENCE</scope>
    <source>
        <strain evidence="1">Ctxdc10</strain>
    </source>
</reference>
<protein>
    <submittedName>
        <fullName evidence="1">Uncharacterized protein</fullName>
    </submittedName>
</protein>
<sequence length="70" mass="8003">MKEQKEKRRGGARDESIIYINFTRASLTKLITDTEKRLGISYPSNSQPTLISSVRVSALPVLWRAVKRKI</sequence>